<keyword evidence="10" id="KW-0862">Zinc</keyword>
<keyword evidence="12" id="KW-0333">Golgi apparatus</keyword>
<keyword evidence="8" id="KW-0479">Metal-binding</keyword>
<accession>A0ABD0PIR2</accession>
<dbReference type="InterPro" id="IPR000718">
    <property type="entry name" value="Peptidase_M13"/>
</dbReference>
<comment type="caution">
    <text evidence="19">The sequence shown here is derived from an EMBL/GenBank/DDBJ whole genome shotgun (WGS) entry which is preliminary data.</text>
</comment>
<evidence type="ECO:0000313" key="19">
    <source>
        <dbReference type="EMBL" id="KAL0173645.1"/>
    </source>
</evidence>
<dbReference type="InterPro" id="IPR024079">
    <property type="entry name" value="MetalloPept_cat_dom_sf"/>
</dbReference>
<dbReference type="SUPFAM" id="SSF55486">
    <property type="entry name" value="Metalloproteases ('zincins'), catalytic domain"/>
    <property type="match status" value="1"/>
</dbReference>
<keyword evidence="16" id="KW-0325">Glycoprotein</keyword>
<keyword evidence="15" id="KW-1015">Disulfide bond</keyword>
<keyword evidence="6" id="KW-0645">Protease</keyword>
<evidence type="ECO:0000256" key="7">
    <source>
        <dbReference type="ARBA" id="ARBA00022692"/>
    </source>
</evidence>
<protein>
    <recommendedName>
        <fullName evidence="5">endothelin-converting enzyme 1</fullName>
        <ecNumber evidence="5">3.4.24.71</ecNumber>
    </recommendedName>
</protein>
<evidence type="ECO:0000256" key="9">
    <source>
        <dbReference type="ARBA" id="ARBA00022801"/>
    </source>
</evidence>
<evidence type="ECO:0000256" key="14">
    <source>
        <dbReference type="ARBA" id="ARBA00023136"/>
    </source>
</evidence>
<evidence type="ECO:0000256" key="2">
    <source>
        <dbReference type="ARBA" id="ARBA00001947"/>
    </source>
</evidence>
<keyword evidence="20" id="KW-1185">Reference proteome</keyword>
<dbReference type="GO" id="GO:0006508">
    <property type="term" value="P:proteolysis"/>
    <property type="evidence" value="ECO:0007669"/>
    <property type="project" value="UniProtKB-KW"/>
</dbReference>
<keyword evidence="17" id="KW-0968">Cytoplasmic vesicle</keyword>
<reference evidence="19 20" key="1">
    <citation type="submission" date="2024-05" db="EMBL/GenBank/DDBJ databases">
        <title>Genome sequencing and assembly of Indian major carp, Cirrhinus mrigala (Hamilton, 1822).</title>
        <authorList>
            <person name="Mohindra V."/>
            <person name="Chowdhury L.M."/>
            <person name="Lal K."/>
            <person name="Jena J.K."/>
        </authorList>
    </citation>
    <scope>NUCLEOTIDE SEQUENCE [LARGE SCALE GENOMIC DNA]</scope>
    <source>
        <strain evidence="19">CM1030</strain>
        <tissue evidence="19">Blood</tissue>
    </source>
</reference>
<evidence type="ECO:0000256" key="13">
    <source>
        <dbReference type="ARBA" id="ARBA00023049"/>
    </source>
</evidence>
<dbReference type="AlphaFoldDB" id="A0ABD0PIR2"/>
<evidence type="ECO:0000256" key="8">
    <source>
        <dbReference type="ARBA" id="ARBA00022723"/>
    </source>
</evidence>
<dbReference type="PANTHER" id="PTHR11733:SF127">
    <property type="entry name" value="EEF1AKMT4-ECE2 READTHROUGH TRANSCRIPT PROTEIN-RELATED"/>
    <property type="match status" value="1"/>
</dbReference>
<feature type="non-terminal residue" evidence="19">
    <location>
        <position position="68"/>
    </location>
</feature>
<dbReference type="GO" id="GO:0046872">
    <property type="term" value="F:metal ion binding"/>
    <property type="evidence" value="ECO:0007669"/>
    <property type="project" value="UniProtKB-KW"/>
</dbReference>
<evidence type="ECO:0000256" key="5">
    <source>
        <dbReference type="ARBA" id="ARBA00012316"/>
    </source>
</evidence>
<keyword evidence="11" id="KW-1133">Transmembrane helix</keyword>
<comment type="catalytic activity">
    <reaction evidence="1">
        <text>Hydrolysis of the 21-Trp-|-Val-22 bond in big endothelin to form endothelin 1.</text>
        <dbReference type="EC" id="3.4.24.71"/>
    </reaction>
</comment>
<evidence type="ECO:0000256" key="1">
    <source>
        <dbReference type="ARBA" id="ARBA00001742"/>
    </source>
</evidence>
<evidence type="ECO:0000256" key="12">
    <source>
        <dbReference type="ARBA" id="ARBA00023034"/>
    </source>
</evidence>
<evidence type="ECO:0000256" key="3">
    <source>
        <dbReference type="ARBA" id="ARBA00004194"/>
    </source>
</evidence>
<comment type="cofactor">
    <cofactor evidence="2">
        <name>Zn(2+)</name>
        <dbReference type="ChEBI" id="CHEBI:29105"/>
    </cofactor>
</comment>
<dbReference type="GO" id="GO:0004222">
    <property type="term" value="F:metalloendopeptidase activity"/>
    <property type="evidence" value="ECO:0007669"/>
    <property type="project" value="UniProtKB-EC"/>
</dbReference>
<keyword evidence="9" id="KW-0378">Hydrolase</keyword>
<dbReference type="GO" id="GO:0030658">
    <property type="term" value="C:transport vesicle membrane"/>
    <property type="evidence" value="ECO:0007669"/>
    <property type="project" value="UniProtKB-SubCell"/>
</dbReference>
<evidence type="ECO:0000259" key="18">
    <source>
        <dbReference type="Pfam" id="PF05649"/>
    </source>
</evidence>
<dbReference type="PANTHER" id="PTHR11733">
    <property type="entry name" value="ZINC METALLOPROTEASE FAMILY M13 NEPRILYSIN-RELATED"/>
    <property type="match status" value="1"/>
</dbReference>
<dbReference type="Proteomes" id="UP001529510">
    <property type="component" value="Unassembled WGS sequence"/>
</dbReference>
<evidence type="ECO:0000256" key="17">
    <source>
        <dbReference type="ARBA" id="ARBA00023329"/>
    </source>
</evidence>
<name>A0ABD0PIR2_CIRMR</name>
<evidence type="ECO:0000256" key="4">
    <source>
        <dbReference type="ARBA" id="ARBA00004250"/>
    </source>
</evidence>
<gene>
    <name evidence="19" type="ORF">M9458_029613</name>
</gene>
<evidence type="ECO:0000313" key="20">
    <source>
        <dbReference type="Proteomes" id="UP001529510"/>
    </source>
</evidence>
<dbReference type="GO" id="GO:0000139">
    <property type="term" value="C:Golgi membrane"/>
    <property type="evidence" value="ECO:0007669"/>
    <property type="project" value="UniProtKB-SubCell"/>
</dbReference>
<dbReference type="PROSITE" id="PS51885">
    <property type="entry name" value="NEPRILYSIN"/>
    <property type="match status" value="1"/>
</dbReference>
<dbReference type="EMBL" id="JAMKFB020000015">
    <property type="protein sequence ID" value="KAL0173645.1"/>
    <property type="molecule type" value="Genomic_DNA"/>
</dbReference>
<sequence length="68" mass="7644">ICLTEACVTVASKIVEALDRSADPCQDFYQYACGGWVRKNPLPDGRSRWSTFNSIWDQNQAVLKHLLG</sequence>
<keyword evidence="13" id="KW-0482">Metalloprotease</keyword>
<feature type="non-terminal residue" evidence="19">
    <location>
        <position position="1"/>
    </location>
</feature>
<dbReference type="Pfam" id="PF05649">
    <property type="entry name" value="Peptidase_M13_N"/>
    <property type="match status" value="1"/>
</dbReference>
<keyword evidence="7" id="KW-0812">Transmembrane</keyword>
<dbReference type="EC" id="3.4.24.71" evidence="5"/>
<evidence type="ECO:0000256" key="15">
    <source>
        <dbReference type="ARBA" id="ARBA00023157"/>
    </source>
</evidence>
<dbReference type="InterPro" id="IPR008753">
    <property type="entry name" value="Peptidase_M13_N"/>
</dbReference>
<dbReference type="Gene3D" id="3.40.390.10">
    <property type="entry name" value="Collagenase (Catalytic Domain)"/>
    <property type="match status" value="1"/>
</dbReference>
<evidence type="ECO:0000256" key="6">
    <source>
        <dbReference type="ARBA" id="ARBA00022670"/>
    </source>
</evidence>
<comment type="subcellular location">
    <subcellularLocation>
        <location evidence="4">Cytoplasmic vesicle</location>
        <location evidence="4">Secretory vesicle membrane</location>
    </subcellularLocation>
    <subcellularLocation>
        <location evidence="3">Golgi apparatus membrane</location>
        <topology evidence="3">Single-pass membrane protein</topology>
    </subcellularLocation>
</comment>
<evidence type="ECO:0000256" key="10">
    <source>
        <dbReference type="ARBA" id="ARBA00022833"/>
    </source>
</evidence>
<keyword evidence="14" id="KW-0472">Membrane</keyword>
<proteinExistence type="predicted"/>
<dbReference type="FunFam" id="3.40.390.10:FF:000076">
    <property type="entry name" value="membrane metallo-endopeptidase-like 1"/>
    <property type="match status" value="1"/>
</dbReference>
<evidence type="ECO:0000256" key="16">
    <source>
        <dbReference type="ARBA" id="ARBA00023180"/>
    </source>
</evidence>
<feature type="domain" description="Peptidase M13 N-terminal" evidence="18">
    <location>
        <begin position="24"/>
        <end position="67"/>
    </location>
</feature>
<organism evidence="19 20">
    <name type="scientific">Cirrhinus mrigala</name>
    <name type="common">Mrigala</name>
    <dbReference type="NCBI Taxonomy" id="683832"/>
    <lineage>
        <taxon>Eukaryota</taxon>
        <taxon>Metazoa</taxon>
        <taxon>Chordata</taxon>
        <taxon>Craniata</taxon>
        <taxon>Vertebrata</taxon>
        <taxon>Euteleostomi</taxon>
        <taxon>Actinopterygii</taxon>
        <taxon>Neopterygii</taxon>
        <taxon>Teleostei</taxon>
        <taxon>Ostariophysi</taxon>
        <taxon>Cypriniformes</taxon>
        <taxon>Cyprinidae</taxon>
        <taxon>Labeoninae</taxon>
        <taxon>Labeonini</taxon>
        <taxon>Cirrhinus</taxon>
    </lineage>
</organism>
<evidence type="ECO:0000256" key="11">
    <source>
        <dbReference type="ARBA" id="ARBA00022989"/>
    </source>
</evidence>